<sequence length="100" mass="10993">MTTGNETVESLSAGIYSNLISALVQDLVARETAKQRLLAARYPGAQPYHRDDTGALDIHGQPKTQESSRYFLCKNCGREISANRFAAHLERCLGGRGGRR</sequence>
<dbReference type="Gene3D" id="1.10.287.210">
    <property type="match status" value="1"/>
</dbReference>
<keyword evidence="9 10" id="KW-0539">Nucleus</keyword>
<dbReference type="GO" id="GO:0006357">
    <property type="term" value="P:regulation of transcription by RNA polymerase II"/>
    <property type="evidence" value="ECO:0007669"/>
    <property type="project" value="TreeGrafter"/>
</dbReference>
<dbReference type="AlphaFoldDB" id="A0AAV5S0U4"/>
<dbReference type="GO" id="GO:0000124">
    <property type="term" value="C:SAGA complex"/>
    <property type="evidence" value="ECO:0007669"/>
    <property type="project" value="UniProtKB-UniRule"/>
</dbReference>
<keyword evidence="2 10" id="KW-0479">Metal-binding</keyword>
<name>A0AAV5S0U4_MAUHU</name>
<dbReference type="Gene3D" id="3.30.160.60">
    <property type="entry name" value="Classic Zinc Finger"/>
    <property type="match status" value="1"/>
</dbReference>
<evidence type="ECO:0000256" key="10">
    <source>
        <dbReference type="HAMAP-Rule" id="MF_03047"/>
    </source>
</evidence>
<dbReference type="Pfam" id="PF18519">
    <property type="entry name" value="Sgf11_N"/>
    <property type="match status" value="1"/>
</dbReference>
<evidence type="ECO:0000256" key="1">
    <source>
        <dbReference type="ARBA" id="ARBA00004123"/>
    </source>
</evidence>
<comment type="domain">
    <text evidence="10">The C-terminal SGF11-type zinc-finger domain together with the C-terminal catalytic domain of UBP8 forms the 'catalytic lobe' of the SAGA deubiquitination module.</text>
</comment>
<dbReference type="PANTHER" id="PTHR46367">
    <property type="entry name" value="ATAXIN-7-LIKE PROTEIN 3"/>
    <property type="match status" value="1"/>
</dbReference>
<comment type="subunit">
    <text evidence="10 11">Component of the 1.8 MDa SAGA transcription coactivator-HAT complex. SAGA is built of 5 distinct domains with specialized functions. Within the SAGA complex, SUS1, SGF11, SGF73 and UBP8 form an additional subcomplex of SAGA called the DUB module (deubiquitination module). Interacts directly with SGF73, SUS1 and UBP8.</text>
</comment>
<keyword evidence="3 10" id="KW-0863">Zinc-finger</keyword>
<dbReference type="EMBL" id="BTGD01000013">
    <property type="protein sequence ID" value="GMM57474.1"/>
    <property type="molecule type" value="Genomic_DNA"/>
</dbReference>
<dbReference type="GO" id="GO:0071819">
    <property type="term" value="C:DUBm complex"/>
    <property type="evidence" value="ECO:0007669"/>
    <property type="project" value="UniProtKB-UniRule"/>
</dbReference>
<evidence type="ECO:0000256" key="11">
    <source>
        <dbReference type="RuleBase" id="RU261113"/>
    </source>
</evidence>
<reference evidence="13 14" key="1">
    <citation type="journal article" date="2023" name="Elife">
        <title>Identification of key yeast species and microbe-microbe interactions impacting larval growth of Drosophila in the wild.</title>
        <authorList>
            <person name="Mure A."/>
            <person name="Sugiura Y."/>
            <person name="Maeda R."/>
            <person name="Honda K."/>
            <person name="Sakurai N."/>
            <person name="Takahashi Y."/>
            <person name="Watada M."/>
            <person name="Katoh T."/>
            <person name="Gotoh A."/>
            <person name="Gotoh Y."/>
            <person name="Taniguchi I."/>
            <person name="Nakamura K."/>
            <person name="Hayashi T."/>
            <person name="Katayama T."/>
            <person name="Uemura T."/>
            <person name="Hattori Y."/>
        </authorList>
    </citation>
    <scope>NUCLEOTIDE SEQUENCE [LARGE SCALE GENOMIC DNA]</scope>
    <source>
        <strain evidence="13 14">KH-74</strain>
    </source>
</reference>
<dbReference type="InterPro" id="IPR051078">
    <property type="entry name" value="SGF11"/>
</dbReference>
<evidence type="ECO:0000259" key="12">
    <source>
        <dbReference type="Pfam" id="PF18519"/>
    </source>
</evidence>
<evidence type="ECO:0000256" key="7">
    <source>
        <dbReference type="ARBA" id="ARBA00023159"/>
    </source>
</evidence>
<keyword evidence="7 10" id="KW-0010">Activator</keyword>
<dbReference type="PANTHER" id="PTHR46367:SF1">
    <property type="entry name" value="ATAXIN-7-LIKE PROTEIN 3"/>
    <property type="match status" value="1"/>
</dbReference>
<evidence type="ECO:0000256" key="6">
    <source>
        <dbReference type="ARBA" id="ARBA00023015"/>
    </source>
</evidence>
<dbReference type="GO" id="GO:0008270">
    <property type="term" value="F:zinc ion binding"/>
    <property type="evidence" value="ECO:0007669"/>
    <property type="project" value="UniProtKB-UniRule"/>
</dbReference>
<keyword evidence="4 10" id="KW-0862">Zinc</keyword>
<evidence type="ECO:0000256" key="9">
    <source>
        <dbReference type="ARBA" id="ARBA00023242"/>
    </source>
</evidence>
<comment type="domain">
    <text evidence="10">The long N-terminal helix forms part of the 'assembly lobe' of the SAGA deubiquitination module.</text>
</comment>
<evidence type="ECO:0000313" key="13">
    <source>
        <dbReference type="EMBL" id="GMM57474.1"/>
    </source>
</evidence>
<evidence type="ECO:0000256" key="5">
    <source>
        <dbReference type="ARBA" id="ARBA00022853"/>
    </source>
</evidence>
<keyword evidence="5 10" id="KW-0156">Chromatin regulator</keyword>
<keyword evidence="14" id="KW-1185">Reference proteome</keyword>
<organism evidence="13 14">
    <name type="scientific">Maudiozyma humilis</name>
    <name type="common">Sour dough yeast</name>
    <name type="synonym">Kazachstania humilis</name>
    <dbReference type="NCBI Taxonomy" id="51915"/>
    <lineage>
        <taxon>Eukaryota</taxon>
        <taxon>Fungi</taxon>
        <taxon>Dikarya</taxon>
        <taxon>Ascomycota</taxon>
        <taxon>Saccharomycotina</taxon>
        <taxon>Saccharomycetes</taxon>
        <taxon>Saccharomycetales</taxon>
        <taxon>Saccharomycetaceae</taxon>
        <taxon>Maudiozyma</taxon>
    </lineage>
</organism>
<comment type="function">
    <text evidence="10 11">Functions as component of the transcription regulatory histone acetylation (HAT) complex SAGA. At the promoters, SAGA is required for recruitment of the basal transcription machinery. It influences RNA polymerase II transcriptional activity through different activities such as TBP interaction and promoter selectivity, interaction with transcription activators, and chromatin modification through histone acetylation and deubiquitination. SAGA acetylates nucleosomal histone H3 to some extent (to form H3K9ac, H3K14ac, H3K18ac and H3K23ac). SAGA interacts with DNA via upstream activating sequences (UASs). Involved in transcriptional regulation of a subset of SAGA-regulated genes. Within the SAGA complex, participates in a subcomplex, that specifically deubiquitinates histones H2B.</text>
</comment>
<evidence type="ECO:0000313" key="14">
    <source>
        <dbReference type="Proteomes" id="UP001377567"/>
    </source>
</evidence>
<dbReference type="InterPro" id="IPR013246">
    <property type="entry name" value="SAGA_su_Sgf11"/>
</dbReference>
<comment type="similarity">
    <text evidence="10 11">Belongs to the SGF11 family.</text>
</comment>
<evidence type="ECO:0000256" key="8">
    <source>
        <dbReference type="ARBA" id="ARBA00023163"/>
    </source>
</evidence>
<keyword evidence="8 10" id="KW-0804">Transcription</keyword>
<dbReference type="GO" id="GO:0006325">
    <property type="term" value="P:chromatin organization"/>
    <property type="evidence" value="ECO:0007669"/>
    <property type="project" value="UniProtKB-KW"/>
</dbReference>
<evidence type="ECO:0000256" key="3">
    <source>
        <dbReference type="ARBA" id="ARBA00022771"/>
    </source>
</evidence>
<proteinExistence type="inferred from homology"/>
<dbReference type="HAMAP" id="MF_03047">
    <property type="entry name" value="Sgf11"/>
    <property type="match status" value="1"/>
</dbReference>
<accession>A0AAV5S0U4</accession>
<feature type="domain" description="Yeast SAGA-associated factor 11 N-terminal" evidence="12">
    <location>
        <begin position="6"/>
        <end position="43"/>
    </location>
</feature>
<dbReference type="Pfam" id="PF08209">
    <property type="entry name" value="Sgf11"/>
    <property type="match status" value="1"/>
</dbReference>
<feature type="zinc finger region" description="SGF11-type" evidence="10">
    <location>
        <begin position="71"/>
        <end position="92"/>
    </location>
</feature>
<protein>
    <recommendedName>
        <fullName evidence="10 11">SAGA-associated factor 11</fullName>
    </recommendedName>
</protein>
<comment type="caution">
    <text evidence="13">The sequence shown here is derived from an EMBL/GenBank/DDBJ whole genome shotgun (WGS) entry which is preliminary data.</text>
</comment>
<evidence type="ECO:0000256" key="2">
    <source>
        <dbReference type="ARBA" id="ARBA00022723"/>
    </source>
</evidence>
<comment type="subcellular location">
    <subcellularLocation>
        <location evidence="1 10 11">Nucleus</location>
    </subcellularLocation>
</comment>
<gene>
    <name evidence="10" type="primary">SGF11</name>
    <name evidence="13" type="ORF">DAKH74_040900</name>
</gene>
<dbReference type="FunFam" id="3.30.160.60:FF:000118">
    <property type="entry name" value="Ataxin-7-like protein 3"/>
    <property type="match status" value="1"/>
</dbReference>
<keyword evidence="6 10" id="KW-0805">Transcription regulation</keyword>
<evidence type="ECO:0000256" key="4">
    <source>
        <dbReference type="ARBA" id="ARBA00022833"/>
    </source>
</evidence>
<dbReference type="InterPro" id="IPR041216">
    <property type="entry name" value="Sgf11_N"/>
</dbReference>
<dbReference type="GO" id="GO:0003713">
    <property type="term" value="F:transcription coactivator activity"/>
    <property type="evidence" value="ECO:0007669"/>
    <property type="project" value="UniProtKB-UniRule"/>
</dbReference>
<dbReference type="Proteomes" id="UP001377567">
    <property type="component" value="Unassembled WGS sequence"/>
</dbReference>